<dbReference type="EMBL" id="JABWAD010000017">
    <property type="protein sequence ID" value="KAF6071296.1"/>
    <property type="molecule type" value="Genomic_DNA"/>
</dbReference>
<reference evidence="2 4" key="1">
    <citation type="submission" date="2020-03" db="EMBL/GenBank/DDBJ databases">
        <title>FDA dAtabase for Regulatory Grade micrObial Sequences (FDA-ARGOS): Supporting development and validation of Infectious Disease Dx tests.</title>
        <authorList>
            <person name="Campos J."/>
            <person name="Goldberg B."/>
            <person name="Tallon L."/>
            <person name="Sadzewicz L."/>
            <person name="Vavikolanu K."/>
            <person name="Mehta A."/>
            <person name="Aluvathingal J."/>
            <person name="Nadendla S."/>
            <person name="Nandy P."/>
            <person name="Geyer C."/>
            <person name="Yan Y."/>
            <person name="Sichtig H."/>
        </authorList>
    </citation>
    <scope>NUCLEOTIDE SEQUENCE [LARGE SCALE GENOMIC DNA]</scope>
    <source>
        <strain evidence="2 4">FDAARGOS_656</strain>
    </source>
</reference>
<accession>A0A8H6C3I6</accession>
<dbReference type="EMBL" id="JABWAD010000016">
    <property type="protein sequence ID" value="KAF6071456.1"/>
    <property type="molecule type" value="Genomic_DNA"/>
</dbReference>
<name>A0A8H6C3I6_CANAX</name>
<comment type="caution">
    <text evidence="2">The sequence shown here is derived from an EMBL/GenBank/DDBJ whole genome shotgun (WGS) entry which is preliminary data.</text>
</comment>
<dbReference type="Proteomes" id="UP000536275">
    <property type="component" value="Unassembled WGS sequence"/>
</dbReference>
<gene>
    <name evidence="3" type="ORF">FOB64_001191</name>
    <name evidence="2" type="ORF">FOB64_001442</name>
</gene>
<keyword evidence="2" id="KW-0396">Initiation factor</keyword>
<evidence type="ECO:0000313" key="4">
    <source>
        <dbReference type="Proteomes" id="UP000536275"/>
    </source>
</evidence>
<dbReference type="GO" id="GO:0003743">
    <property type="term" value="F:translation initiation factor activity"/>
    <property type="evidence" value="ECO:0007669"/>
    <property type="project" value="UniProtKB-KW"/>
</dbReference>
<feature type="region of interest" description="Disordered" evidence="1">
    <location>
        <begin position="83"/>
        <end position="135"/>
    </location>
</feature>
<evidence type="ECO:0000313" key="2">
    <source>
        <dbReference type="EMBL" id="KAF6071296.1"/>
    </source>
</evidence>
<keyword evidence="2" id="KW-0648">Protein biosynthesis</keyword>
<protein>
    <submittedName>
        <fullName evidence="2">RNA polymerase I specific transcription initiation factor family protein</fullName>
    </submittedName>
</protein>
<sequence length="395" mass="45898">MSTKTDRQQVLGVLEDNYTSDLSIHLYSTFLLRRINPNFPRHSWSYWPLRFADVPIPQDDFEDDIVNGYEKDIDDDVSALKRRVSNRKSRAEEATSLEDSTKEDEDTTIYNADVESESEQDEDDNNNEFENEDENLKRLLSRPITEITYLERTPNSKKLLVNSLSSIIQHKIHARIKESNISKNNLAITDDMASNPALVPLTTQLANRFNFLIDNLTRSKTSKKTINWKDILCTAVRGEIGPHSNINAKSYEELYNKCEKLFSTMRYNYEFESELECEDDIRTEDGGFNVHEYLKTLSNSVQASGQISYKDLVSRYPNDFSQREKEEARFKHNFFKLLGIQDQSLDISCSKTKREPEKKRRKVLVVEPKVEDLNEVKEEILGSVELDENSYMLNL</sequence>
<dbReference type="AlphaFoldDB" id="A0A8H6C3I6"/>
<organism evidence="2 4">
    <name type="scientific">Candida albicans</name>
    <name type="common">Yeast</name>
    <dbReference type="NCBI Taxonomy" id="5476"/>
    <lineage>
        <taxon>Eukaryota</taxon>
        <taxon>Fungi</taxon>
        <taxon>Dikarya</taxon>
        <taxon>Ascomycota</taxon>
        <taxon>Saccharomycotina</taxon>
        <taxon>Pichiomycetes</taxon>
        <taxon>Debaryomycetaceae</taxon>
        <taxon>Candida/Lodderomyces clade</taxon>
        <taxon>Candida</taxon>
    </lineage>
</organism>
<feature type="compositionally biased region" description="Acidic residues" evidence="1">
    <location>
        <begin position="114"/>
        <end position="133"/>
    </location>
</feature>
<proteinExistence type="predicted"/>
<evidence type="ECO:0000313" key="3">
    <source>
        <dbReference type="EMBL" id="KAF6071456.1"/>
    </source>
</evidence>
<evidence type="ECO:0000256" key="1">
    <source>
        <dbReference type="SAM" id="MobiDB-lite"/>
    </source>
</evidence>